<evidence type="ECO:0000313" key="5">
    <source>
        <dbReference type="EMBL" id="SEL45252.1"/>
    </source>
</evidence>
<accession>A0A1H7QBA7</accession>
<dbReference type="Pfam" id="PF00245">
    <property type="entry name" value="Alk_phosphatase"/>
    <property type="match status" value="1"/>
</dbReference>
<feature type="active site" description="Phosphoserine intermediate" evidence="2">
    <location>
        <position position="101"/>
    </location>
</feature>
<dbReference type="Gene3D" id="1.10.1200.140">
    <property type="entry name" value="Alkaline phosphatase, crown domain"/>
    <property type="match status" value="1"/>
</dbReference>
<sequence length="471" mass="51752">MRRREFFRNTAFTALGASLLSPFESIARRRSSNIVSSPAGGAKNIIFMVSDGMSTGTLNMASLLRFRKEGKQSNWLSLYEQNLASRALMDTASASSLITDSAAASSSWGGGVRVSNGSLNVNEDGTYNKPILQKFKAAGKAVGCVTTVPITHATPAGFCVNSNKRSDQPGIALQYFDLRFDVMMGGGLEFFSADKRRDKQDLLAKFKQGGFEVIRNRGELLAISSDLQKPILGVFYEDGLPYALDRETDVQLKETTPSLAEMTKTAIQQLKKNKSGFVLQVEGGKVDWAAHANDAGGLIYDQLAFDDAIGEAIAFAAEDKETLVIITTDHGNANPGLFYGEHANKNFDRIQQFKHTNNWILNGVDQAYTPDQLIERIEFAQHYVIAKEEASALLSHYKTLDGDGLYNPRKLPFKLLAQIQEKHLSVGWGAMDHSADFVELAMFGAGRENLKPFVKNIDLHNFMLQATAINV</sequence>
<keyword evidence="3" id="KW-0862">Zinc</keyword>
<keyword evidence="3" id="KW-0460">Magnesium</keyword>
<dbReference type="OrthoDB" id="9794455at2"/>
<feature type="binding site" evidence="3">
    <location>
        <position position="51"/>
    </location>
    <ligand>
        <name>Mg(2+)</name>
        <dbReference type="ChEBI" id="CHEBI:18420"/>
    </ligand>
</feature>
<feature type="binding site" evidence="3">
    <location>
        <position position="433"/>
    </location>
    <ligand>
        <name>Zn(2+)</name>
        <dbReference type="ChEBI" id="CHEBI:29105"/>
        <label>2</label>
    </ligand>
</feature>
<dbReference type="AlphaFoldDB" id="A0A1H7QBA7"/>
<dbReference type="EMBL" id="FOAF01000002">
    <property type="protein sequence ID" value="SEL45252.1"/>
    <property type="molecule type" value="Genomic_DNA"/>
</dbReference>
<dbReference type="InterPro" id="IPR042085">
    <property type="entry name" value="Ap_crown"/>
</dbReference>
<evidence type="ECO:0000313" key="6">
    <source>
        <dbReference type="Proteomes" id="UP000199421"/>
    </source>
</evidence>
<proteinExistence type="inferred from homology"/>
<feature type="binding site" evidence="3">
    <location>
        <position position="154"/>
    </location>
    <ligand>
        <name>Mg(2+)</name>
        <dbReference type="ChEBI" id="CHEBI:18420"/>
    </ligand>
</feature>
<dbReference type="SMART" id="SM00098">
    <property type="entry name" value="alkPPc"/>
    <property type="match status" value="1"/>
</dbReference>
<name>A0A1H7QBA7_OLID1</name>
<dbReference type="SUPFAM" id="SSF53649">
    <property type="entry name" value="Alkaline phosphatase-like"/>
    <property type="match status" value="1"/>
</dbReference>
<dbReference type="STRING" id="407022.SAMN05661044_02531"/>
<gene>
    <name evidence="5" type="ORF">SAMN05661044_02531</name>
</gene>
<comment type="cofactor">
    <cofactor evidence="3">
        <name>Zn(2+)</name>
        <dbReference type="ChEBI" id="CHEBI:29105"/>
    </cofactor>
    <text evidence="3">Binds 2 Zn(2+) ions.</text>
</comment>
<dbReference type="RefSeq" id="WP_093324684.1">
    <property type="nucleotide sequence ID" value="NZ_FOAF01000002.1"/>
</dbReference>
<dbReference type="CDD" id="cd16012">
    <property type="entry name" value="ALP"/>
    <property type="match status" value="1"/>
</dbReference>
<dbReference type="PANTHER" id="PTHR11596">
    <property type="entry name" value="ALKALINE PHOSPHATASE"/>
    <property type="match status" value="1"/>
</dbReference>
<dbReference type="GO" id="GO:0046872">
    <property type="term" value="F:metal ion binding"/>
    <property type="evidence" value="ECO:0007669"/>
    <property type="project" value="UniProtKB-KW"/>
</dbReference>
<dbReference type="PANTHER" id="PTHR11596:SF5">
    <property type="entry name" value="ALKALINE PHOSPHATASE"/>
    <property type="match status" value="1"/>
</dbReference>
<protein>
    <submittedName>
        <fullName evidence="5">Alkaline phosphatase</fullName>
    </submittedName>
</protein>
<comment type="similarity">
    <text evidence="4">Belongs to the alkaline phosphatase family.</text>
</comment>
<comment type="cofactor">
    <cofactor evidence="3">
        <name>Mg(2+)</name>
        <dbReference type="ChEBI" id="CHEBI:18420"/>
    </cofactor>
    <text evidence="3">Binds 1 Mg(2+) ion.</text>
</comment>
<feature type="binding site" evidence="3">
    <location>
        <position position="291"/>
    </location>
    <ligand>
        <name>Zn(2+)</name>
        <dbReference type="ChEBI" id="CHEBI:29105"/>
        <label>2</label>
    </ligand>
</feature>
<feature type="binding site" evidence="3">
    <location>
        <position position="282"/>
    </location>
    <ligand>
        <name>Mg(2+)</name>
        <dbReference type="ChEBI" id="CHEBI:18420"/>
    </ligand>
</feature>
<keyword evidence="3" id="KW-0479">Metal-binding</keyword>
<keyword evidence="1" id="KW-0597">Phosphoprotein</keyword>
<dbReference type="PRINTS" id="PR00113">
    <property type="entry name" value="ALKPHPHTASE"/>
</dbReference>
<feature type="binding site" evidence="3">
    <location>
        <position position="287"/>
    </location>
    <ligand>
        <name>Zn(2+)</name>
        <dbReference type="ChEBI" id="CHEBI:29105"/>
        <label>2</label>
    </ligand>
</feature>
<dbReference type="Proteomes" id="UP000199421">
    <property type="component" value="Unassembled WGS sequence"/>
</dbReference>
<evidence type="ECO:0000256" key="3">
    <source>
        <dbReference type="PIRSR" id="PIRSR601952-2"/>
    </source>
</evidence>
<organism evidence="5 6">
    <name type="scientific">Olivibacter domesticus</name>
    <name type="common">Pseudosphingobacterium domesticum</name>
    <dbReference type="NCBI Taxonomy" id="407022"/>
    <lineage>
        <taxon>Bacteria</taxon>
        <taxon>Pseudomonadati</taxon>
        <taxon>Bacteroidota</taxon>
        <taxon>Sphingobacteriia</taxon>
        <taxon>Sphingobacteriales</taxon>
        <taxon>Sphingobacteriaceae</taxon>
        <taxon>Olivibacter</taxon>
    </lineage>
</organism>
<feature type="binding site" evidence="3">
    <location>
        <position position="329"/>
    </location>
    <ligand>
        <name>Zn(2+)</name>
        <dbReference type="ChEBI" id="CHEBI:29105"/>
        <label>2</label>
    </ligand>
</feature>
<evidence type="ECO:0000256" key="2">
    <source>
        <dbReference type="PIRSR" id="PIRSR601952-1"/>
    </source>
</evidence>
<dbReference type="Gene3D" id="3.40.720.10">
    <property type="entry name" value="Alkaline Phosphatase, subunit A"/>
    <property type="match status" value="1"/>
</dbReference>
<feature type="binding site" evidence="3">
    <location>
        <position position="330"/>
    </location>
    <ligand>
        <name>Zn(2+)</name>
        <dbReference type="ChEBI" id="CHEBI:29105"/>
        <label>2</label>
    </ligand>
</feature>
<evidence type="ECO:0000256" key="1">
    <source>
        <dbReference type="ARBA" id="ARBA00022553"/>
    </source>
</evidence>
<feature type="binding site" evidence="3">
    <location>
        <position position="51"/>
    </location>
    <ligand>
        <name>Zn(2+)</name>
        <dbReference type="ChEBI" id="CHEBI:29105"/>
        <label>2</label>
    </ligand>
</feature>
<reference evidence="6" key="1">
    <citation type="submission" date="2016-10" db="EMBL/GenBank/DDBJ databases">
        <authorList>
            <person name="Varghese N."/>
            <person name="Submissions S."/>
        </authorList>
    </citation>
    <scope>NUCLEOTIDE SEQUENCE [LARGE SCALE GENOMIC DNA]</scope>
    <source>
        <strain evidence="6">DSM 18733</strain>
    </source>
</reference>
<keyword evidence="6" id="KW-1185">Reference proteome</keyword>
<feature type="binding site" evidence="3">
    <location>
        <position position="152"/>
    </location>
    <ligand>
        <name>Mg(2+)</name>
        <dbReference type="ChEBI" id="CHEBI:18420"/>
    </ligand>
</feature>
<evidence type="ECO:0000256" key="4">
    <source>
        <dbReference type="RuleBase" id="RU003946"/>
    </source>
</evidence>
<dbReference type="GO" id="GO:0004035">
    <property type="term" value="F:alkaline phosphatase activity"/>
    <property type="evidence" value="ECO:0007669"/>
    <property type="project" value="TreeGrafter"/>
</dbReference>
<dbReference type="InterPro" id="IPR017850">
    <property type="entry name" value="Alkaline_phosphatase_core_sf"/>
</dbReference>
<dbReference type="InterPro" id="IPR001952">
    <property type="entry name" value="Alkaline_phosphatase"/>
</dbReference>